<dbReference type="OrthoDB" id="5393404at2759"/>
<feature type="compositionally biased region" description="Polar residues" evidence="1">
    <location>
        <begin position="357"/>
        <end position="367"/>
    </location>
</feature>
<dbReference type="AlphaFoldDB" id="A0A8A3P7E7"/>
<proteinExistence type="predicted"/>
<feature type="compositionally biased region" description="Polar residues" evidence="1">
    <location>
        <begin position="237"/>
        <end position="252"/>
    </location>
</feature>
<keyword evidence="2" id="KW-0472">Membrane</keyword>
<dbReference type="EMBL" id="CP063406">
    <property type="protein sequence ID" value="QSZ31876.1"/>
    <property type="molecule type" value="Genomic_DNA"/>
</dbReference>
<evidence type="ECO:0000313" key="3">
    <source>
        <dbReference type="EMBL" id="QSZ31876.1"/>
    </source>
</evidence>
<feature type="compositionally biased region" description="Low complexity" evidence="1">
    <location>
        <begin position="293"/>
        <end position="304"/>
    </location>
</feature>
<gene>
    <name evidence="3" type="ORF">DSL72_001445</name>
</gene>
<feature type="compositionally biased region" description="Polar residues" evidence="1">
    <location>
        <begin position="168"/>
        <end position="181"/>
    </location>
</feature>
<feature type="compositionally biased region" description="Basic and acidic residues" evidence="1">
    <location>
        <begin position="256"/>
        <end position="279"/>
    </location>
</feature>
<feature type="transmembrane region" description="Helical" evidence="2">
    <location>
        <begin position="63"/>
        <end position="84"/>
    </location>
</feature>
<feature type="compositionally biased region" description="Polar residues" evidence="1">
    <location>
        <begin position="112"/>
        <end position="123"/>
    </location>
</feature>
<organism evidence="3 4">
    <name type="scientific">Monilinia vaccinii-corymbosi</name>
    <dbReference type="NCBI Taxonomy" id="61207"/>
    <lineage>
        <taxon>Eukaryota</taxon>
        <taxon>Fungi</taxon>
        <taxon>Dikarya</taxon>
        <taxon>Ascomycota</taxon>
        <taxon>Pezizomycotina</taxon>
        <taxon>Leotiomycetes</taxon>
        <taxon>Helotiales</taxon>
        <taxon>Sclerotiniaceae</taxon>
        <taxon>Monilinia</taxon>
    </lineage>
</organism>
<feature type="compositionally biased region" description="Basic residues" evidence="1">
    <location>
        <begin position="459"/>
        <end position="469"/>
    </location>
</feature>
<feature type="compositionally biased region" description="Polar residues" evidence="1">
    <location>
        <begin position="408"/>
        <end position="419"/>
    </location>
</feature>
<keyword evidence="2" id="KW-0812">Transmembrane</keyword>
<sequence length="469" mass="51943">MPVIRPYVSSLLKRDAKAVTSLSSNVDPFARNLVIKTLTARDEVGKVDPSQGVTPFDAVPNKFVFILLGLIGAGFVITGIWFFFIAKNGGFVFHENDWDDYKSTVLRRKGPNGTTLSGGSESTDLGGGSIVHGEKKRSTWGRKNKKSRKGGSGLERPRYKDYVEEESSVGTQSELTYSEMSEVSYARKEKKHKKSRLRGGDLGDVPESEYGDNIADLRAYRHEKPARVGGMNRESESSIWEGSTNNEGSTVSDGLMKNRERSPEATPERKPKKSNNKDHYKIRKVIGTVQEPSSSSKDNGGSSNFWTRQGTTKKSSRQSEADSSITDDERIKAEAKKLQEKGRAAQRRDFSFRVGDDNSSAAGTSIISAREASAAREKERREREARRARREARKQSRLAHMAPPAYSTAESSVGGSELTSVREDSEVGGDTGHKSYPCFIPGLSSERGGQESDYTEDRRKKRNGGYRRE</sequence>
<keyword evidence="4" id="KW-1185">Reference proteome</keyword>
<feature type="region of interest" description="Disordered" evidence="1">
    <location>
        <begin position="110"/>
        <end position="469"/>
    </location>
</feature>
<reference evidence="3" key="1">
    <citation type="submission" date="2020-10" db="EMBL/GenBank/DDBJ databases">
        <title>Genome Sequence of Monilinia vaccinii-corymbosi Sheds Light on Mummy Berry Disease Infection of Blueberry and Mating Type.</title>
        <authorList>
            <person name="Yow A.G."/>
            <person name="Zhang Y."/>
            <person name="Bansal K."/>
            <person name="Eacker S.M."/>
            <person name="Sullivan S."/>
            <person name="Liachko I."/>
            <person name="Cubeta M.A."/>
            <person name="Rollins J.A."/>
            <person name="Ashrafi H."/>
        </authorList>
    </citation>
    <scope>NUCLEOTIDE SEQUENCE</scope>
    <source>
        <strain evidence="3">RL-1</strain>
    </source>
</reference>
<protein>
    <recommendedName>
        <fullName evidence="5">Endosomal spry domain-containing protein</fullName>
    </recommendedName>
</protein>
<dbReference type="Proteomes" id="UP000672032">
    <property type="component" value="Chromosome 2"/>
</dbReference>
<feature type="compositionally biased region" description="Basic residues" evidence="1">
    <location>
        <begin position="386"/>
        <end position="397"/>
    </location>
</feature>
<feature type="compositionally biased region" description="Basic residues" evidence="1">
    <location>
        <begin position="138"/>
        <end position="149"/>
    </location>
</feature>
<accession>A0A8A3P7E7</accession>
<feature type="compositionally biased region" description="Basic and acidic residues" evidence="1">
    <location>
        <begin position="373"/>
        <end position="385"/>
    </location>
</feature>
<evidence type="ECO:0000256" key="1">
    <source>
        <dbReference type="SAM" id="MobiDB-lite"/>
    </source>
</evidence>
<evidence type="ECO:0000313" key="4">
    <source>
        <dbReference type="Proteomes" id="UP000672032"/>
    </source>
</evidence>
<feature type="compositionally biased region" description="Basic and acidic residues" evidence="1">
    <location>
        <begin position="327"/>
        <end position="356"/>
    </location>
</feature>
<keyword evidence="2" id="KW-1133">Transmembrane helix</keyword>
<evidence type="ECO:0008006" key="5">
    <source>
        <dbReference type="Google" id="ProtNLM"/>
    </source>
</evidence>
<name>A0A8A3P7E7_9HELO</name>
<feature type="compositionally biased region" description="Basic residues" evidence="1">
    <location>
        <begin position="188"/>
        <end position="197"/>
    </location>
</feature>
<evidence type="ECO:0000256" key="2">
    <source>
        <dbReference type="SAM" id="Phobius"/>
    </source>
</evidence>